<dbReference type="SUPFAM" id="SSF55729">
    <property type="entry name" value="Acyl-CoA N-acyltransferases (Nat)"/>
    <property type="match status" value="1"/>
</dbReference>
<keyword evidence="2 4" id="KW-0012">Acyltransferase</keyword>
<name>A0A238JDA0_9RHOB</name>
<dbReference type="AlphaFoldDB" id="A0A238JDA0"/>
<dbReference type="RefSeq" id="WP_099246198.1">
    <property type="nucleotide sequence ID" value="NZ_FXXP01000002.1"/>
</dbReference>
<dbReference type="EC" id="2.3.1.-" evidence="4"/>
<feature type="domain" description="N-acetyltransferase" evidence="3">
    <location>
        <begin position="1"/>
        <end position="155"/>
    </location>
</feature>
<keyword evidence="5" id="KW-1185">Reference proteome</keyword>
<evidence type="ECO:0000256" key="2">
    <source>
        <dbReference type="ARBA" id="ARBA00023315"/>
    </source>
</evidence>
<dbReference type="GO" id="GO:0016747">
    <property type="term" value="F:acyltransferase activity, transferring groups other than amino-acyl groups"/>
    <property type="evidence" value="ECO:0007669"/>
    <property type="project" value="InterPro"/>
</dbReference>
<accession>A0A238JDA0</accession>
<evidence type="ECO:0000259" key="3">
    <source>
        <dbReference type="PROSITE" id="PS51186"/>
    </source>
</evidence>
<evidence type="ECO:0000256" key="1">
    <source>
        <dbReference type="ARBA" id="ARBA00022679"/>
    </source>
</evidence>
<dbReference type="PROSITE" id="PS51186">
    <property type="entry name" value="GNAT"/>
    <property type="match status" value="1"/>
</dbReference>
<dbReference type="OrthoDB" id="9803233at2"/>
<dbReference type="InterPro" id="IPR050832">
    <property type="entry name" value="Bact_Acetyltransf"/>
</dbReference>
<gene>
    <name evidence="4" type="primary">ysnE_2</name>
    <name evidence="4" type="ORF">TRP8649_02805</name>
</gene>
<keyword evidence="1 4" id="KW-0808">Transferase</keyword>
<dbReference type="InterPro" id="IPR016181">
    <property type="entry name" value="Acyl_CoA_acyltransferase"/>
</dbReference>
<dbReference type="EMBL" id="FXXP01000002">
    <property type="protein sequence ID" value="SMX28680.1"/>
    <property type="molecule type" value="Genomic_DNA"/>
</dbReference>
<proteinExistence type="predicted"/>
<sequence>MPELEPKAGLLDNPDVQKLIHRHLTHAVAQTPEESAHGLDLSELRASEVRFWTLWLGDDLHAIGAWKQIGENQAELKSMHVAEAVRRKGTGAVLLKHLIQDAEAADIRTLFLQTGSGPFFAPAVALYRRHGFIECPPFSDYGEDRNSIYMIRDSGTKAG</sequence>
<dbReference type="Proteomes" id="UP000225972">
    <property type="component" value="Unassembled WGS sequence"/>
</dbReference>
<reference evidence="5" key="1">
    <citation type="submission" date="2017-05" db="EMBL/GenBank/DDBJ databases">
        <authorList>
            <person name="Rodrigo-Torres L."/>
            <person name="Arahal R. D."/>
            <person name="Lucena T."/>
        </authorList>
    </citation>
    <scope>NUCLEOTIDE SEQUENCE [LARGE SCALE GENOMIC DNA]</scope>
    <source>
        <strain evidence="5">CECT 8649</strain>
    </source>
</reference>
<dbReference type="InterPro" id="IPR000182">
    <property type="entry name" value="GNAT_dom"/>
</dbReference>
<evidence type="ECO:0000313" key="4">
    <source>
        <dbReference type="EMBL" id="SMX28680.1"/>
    </source>
</evidence>
<dbReference type="Gene3D" id="3.40.630.30">
    <property type="match status" value="1"/>
</dbReference>
<evidence type="ECO:0000313" key="5">
    <source>
        <dbReference type="Proteomes" id="UP000225972"/>
    </source>
</evidence>
<organism evidence="4 5">
    <name type="scientific">Pelagimonas phthalicica</name>
    <dbReference type="NCBI Taxonomy" id="1037362"/>
    <lineage>
        <taxon>Bacteria</taxon>
        <taxon>Pseudomonadati</taxon>
        <taxon>Pseudomonadota</taxon>
        <taxon>Alphaproteobacteria</taxon>
        <taxon>Rhodobacterales</taxon>
        <taxon>Roseobacteraceae</taxon>
        <taxon>Pelagimonas</taxon>
    </lineage>
</organism>
<dbReference type="PANTHER" id="PTHR43877:SF5">
    <property type="entry name" value="BLL8307 PROTEIN"/>
    <property type="match status" value="1"/>
</dbReference>
<dbReference type="PANTHER" id="PTHR43877">
    <property type="entry name" value="AMINOALKYLPHOSPHONATE N-ACETYLTRANSFERASE-RELATED-RELATED"/>
    <property type="match status" value="1"/>
</dbReference>
<protein>
    <submittedName>
        <fullName evidence="4">Putative N-acetyltransferase YsnE</fullName>
        <ecNumber evidence="4">2.3.1.-</ecNumber>
    </submittedName>
</protein>
<dbReference type="CDD" id="cd04301">
    <property type="entry name" value="NAT_SF"/>
    <property type="match status" value="1"/>
</dbReference>
<dbReference type="Pfam" id="PF00583">
    <property type="entry name" value="Acetyltransf_1"/>
    <property type="match status" value="1"/>
</dbReference>